<keyword evidence="1" id="KW-0812">Transmembrane</keyword>
<sequence length="125" mass="14573">MTSRSFLISFLQSCLEFASTRLHLETQQSKMKYPHQPLNKHRFVLQMIGVMRLDPFKQKWKNRCVTIYVIVINSICISALISHFICTTTRYVLEFLYLMDRSSMVVKALGLHSKICNRGRSNPTS</sequence>
<dbReference type="AlphaFoldDB" id="A0A8D8W544"/>
<evidence type="ECO:0000313" key="2">
    <source>
        <dbReference type="EMBL" id="CAG6647372.1"/>
    </source>
</evidence>
<name>A0A8D8W544_9HEMI</name>
<dbReference type="EMBL" id="HBUF01146628">
    <property type="protein sequence ID" value="CAG6647372.1"/>
    <property type="molecule type" value="Transcribed_RNA"/>
</dbReference>
<protein>
    <submittedName>
        <fullName evidence="2">Uncharacterized protein</fullName>
    </submittedName>
</protein>
<keyword evidence="1" id="KW-1133">Transmembrane helix</keyword>
<keyword evidence="1" id="KW-0472">Membrane</keyword>
<dbReference type="EMBL" id="HBUF01146627">
    <property type="protein sequence ID" value="CAG6647371.1"/>
    <property type="molecule type" value="Transcribed_RNA"/>
</dbReference>
<proteinExistence type="predicted"/>
<reference evidence="2" key="1">
    <citation type="submission" date="2021-05" db="EMBL/GenBank/DDBJ databases">
        <authorList>
            <person name="Alioto T."/>
            <person name="Alioto T."/>
            <person name="Gomez Garrido J."/>
        </authorList>
    </citation>
    <scope>NUCLEOTIDE SEQUENCE</scope>
</reference>
<accession>A0A8D8W544</accession>
<evidence type="ECO:0000256" key="1">
    <source>
        <dbReference type="SAM" id="Phobius"/>
    </source>
</evidence>
<organism evidence="2">
    <name type="scientific">Cacopsylla melanoneura</name>
    <dbReference type="NCBI Taxonomy" id="428564"/>
    <lineage>
        <taxon>Eukaryota</taxon>
        <taxon>Metazoa</taxon>
        <taxon>Ecdysozoa</taxon>
        <taxon>Arthropoda</taxon>
        <taxon>Hexapoda</taxon>
        <taxon>Insecta</taxon>
        <taxon>Pterygota</taxon>
        <taxon>Neoptera</taxon>
        <taxon>Paraneoptera</taxon>
        <taxon>Hemiptera</taxon>
        <taxon>Sternorrhyncha</taxon>
        <taxon>Psylloidea</taxon>
        <taxon>Psyllidae</taxon>
        <taxon>Psyllinae</taxon>
        <taxon>Cacopsylla</taxon>
    </lineage>
</organism>
<feature type="transmembrane region" description="Helical" evidence="1">
    <location>
        <begin position="65"/>
        <end position="93"/>
    </location>
</feature>